<protein>
    <submittedName>
        <fullName evidence="1">Uncharacterized protein</fullName>
    </submittedName>
</protein>
<name>A0A5C8V2Y9_9FLAO</name>
<evidence type="ECO:0000313" key="2">
    <source>
        <dbReference type="Proteomes" id="UP000321456"/>
    </source>
</evidence>
<accession>A0A5C8V2Y9</accession>
<sequence length="368" mass="42740">MKNFLLIVVFVSGMFTQAQRVSTEKIEFNYVQYPTIELNLAWTYTPKVVQKNLPSILEQEKAFVEKLERIHDEYLAEIERYENYSAAEKLIAGKPRNPILPERIYTGEVLDEEVMANEYIRIEGFQKAMDNSDFTAEILLNGFEYEGKFEKNKENAVFFYEIMYKNPVSVNVYDKDGNVYLNEVVDNATHNKETPKRDSNAELKEYWKNNELVFLQELQKNSYTSALSNAANFLNDTFGYQEKSEQARFNSAKGKKTSYPKLDQAIEIIRRALINFGDGKNQANLDKIKEAIKIWEDALLEKNLKDKKARINTKVAVGIHWNCILAYSILNNFDKAEDHLVELKLYGRGASSTNAEKFMKNFEARKRQ</sequence>
<evidence type="ECO:0000313" key="1">
    <source>
        <dbReference type="EMBL" id="TXN35509.1"/>
    </source>
</evidence>
<dbReference type="AlphaFoldDB" id="A0A5C8V2Y9"/>
<organism evidence="1 2">
    <name type="scientific">Flagellimonas hymeniacidonis</name>
    <dbReference type="NCBI Taxonomy" id="2603628"/>
    <lineage>
        <taxon>Bacteria</taxon>
        <taxon>Pseudomonadati</taxon>
        <taxon>Bacteroidota</taxon>
        <taxon>Flavobacteriia</taxon>
        <taxon>Flavobacteriales</taxon>
        <taxon>Flavobacteriaceae</taxon>
        <taxon>Flagellimonas</taxon>
    </lineage>
</organism>
<keyword evidence="2" id="KW-1185">Reference proteome</keyword>
<reference evidence="1 2" key="1">
    <citation type="submission" date="2019-08" db="EMBL/GenBank/DDBJ databases">
        <title>Professor.</title>
        <authorList>
            <person name="Park J.S."/>
        </authorList>
    </citation>
    <scope>NUCLEOTIDE SEQUENCE [LARGE SCALE GENOMIC DNA]</scope>
    <source>
        <strain evidence="1 2">176CP5-101</strain>
    </source>
</reference>
<proteinExistence type="predicted"/>
<dbReference type="EMBL" id="VRUR01000002">
    <property type="protein sequence ID" value="TXN35509.1"/>
    <property type="molecule type" value="Genomic_DNA"/>
</dbReference>
<comment type="caution">
    <text evidence="1">The sequence shown here is derived from an EMBL/GenBank/DDBJ whole genome shotgun (WGS) entry which is preliminary data.</text>
</comment>
<gene>
    <name evidence="1" type="ORF">FVB32_13085</name>
</gene>
<dbReference type="RefSeq" id="WP_147744241.1">
    <property type="nucleotide sequence ID" value="NZ_VRUR01000002.1"/>
</dbReference>
<dbReference type="Proteomes" id="UP000321456">
    <property type="component" value="Unassembled WGS sequence"/>
</dbReference>